<sequence>MSETNLVPEVDKNIPVDINVVYRAIAKFDFEGKKNDEVTQMEKEGWWEGMWEATCVDGKYEKTFNDHVGWFPENYVSLIEEDIYEEINPMSVNLNNKGSGNSSGKGYDRQFREQAITEFIEYIAKINEEAKSLINDIVMRLKDVEDFQKDDDIMSFVDIATQISLFLDTNFLQQLQLVNSLPLIEQRIGGVMLKNAQEYKNLLKKYCALHPTIIQKITQVNLHKSKIVEQVCNTPLKDIVIALSSFFRNIETYSNHLAEIERNSQSNHSDLGDLRRGNAVYRSLASFILAVRKEKEAELDFVGGNFLSKFDKSAKYPGPLKWIGLVGWKRENSNDDSLNLQHIHFALFEDKMLFMELSVQKASYSLLNCMEVKNTFIRKNIDKKFSLGIGDENTNKFIVYLNNNNDFEILCDAFDQIKVNKNVTIEEGVLSNPTSPIPQHKTLFRKSDGDQGGVCSELTSINDVILRQPRNQTPKDTTESSRREKANSDSKKKSGSDFIGGIRVNHDIGMICLDSEDDYCEPPITPLLNRSRKSFLSRPLPPSIVMQKYGIDSDQPPNVRLRKQVNSNDLADTLLLDLINDFYNAFRSNSGGDLSASSSQAVIQLNDNQPQLIVAEQEKILIEETDETGNIVLKEKSLVDTVYSLKDTISRMEKELAQMKNVVK</sequence>
<proteinExistence type="predicted"/>
<dbReference type="WBParaSite" id="RSKR_0001140800.1">
    <property type="protein sequence ID" value="RSKR_0001140800.1"/>
    <property type="gene ID" value="RSKR_0001140800"/>
</dbReference>
<name>A0AC35UH34_9BILA</name>
<evidence type="ECO:0000313" key="1">
    <source>
        <dbReference type="Proteomes" id="UP000095286"/>
    </source>
</evidence>
<protein>
    <submittedName>
        <fullName evidence="2">SH3 domain-containing protein</fullName>
    </submittedName>
</protein>
<accession>A0AC35UH34</accession>
<evidence type="ECO:0000313" key="2">
    <source>
        <dbReference type="WBParaSite" id="RSKR_0001140800.1"/>
    </source>
</evidence>
<dbReference type="Proteomes" id="UP000095286">
    <property type="component" value="Unplaced"/>
</dbReference>
<organism evidence="1 2">
    <name type="scientific">Rhabditophanes sp. KR3021</name>
    <dbReference type="NCBI Taxonomy" id="114890"/>
    <lineage>
        <taxon>Eukaryota</taxon>
        <taxon>Metazoa</taxon>
        <taxon>Ecdysozoa</taxon>
        <taxon>Nematoda</taxon>
        <taxon>Chromadorea</taxon>
        <taxon>Rhabditida</taxon>
        <taxon>Tylenchina</taxon>
        <taxon>Panagrolaimomorpha</taxon>
        <taxon>Strongyloidoidea</taxon>
        <taxon>Alloionematidae</taxon>
        <taxon>Rhabditophanes</taxon>
    </lineage>
</organism>
<reference evidence="2" key="1">
    <citation type="submission" date="2016-11" db="UniProtKB">
        <authorList>
            <consortium name="WormBaseParasite"/>
        </authorList>
    </citation>
    <scope>IDENTIFICATION</scope>
    <source>
        <strain evidence="2">KR3021</strain>
    </source>
</reference>